<evidence type="ECO:0000256" key="4">
    <source>
        <dbReference type="RuleBase" id="RU000647"/>
    </source>
</evidence>
<dbReference type="Pfam" id="PF21938">
    <property type="entry name" value="CAP_N"/>
    <property type="match status" value="1"/>
</dbReference>
<dbReference type="Gene3D" id="1.25.40.330">
    <property type="entry name" value="Adenylate cyclase-associated CAP, N-terminal domain"/>
    <property type="match status" value="1"/>
</dbReference>
<evidence type="ECO:0000256" key="1">
    <source>
        <dbReference type="ARBA" id="ARBA00007659"/>
    </source>
</evidence>
<keyword evidence="6" id="KW-0732">Signal</keyword>
<dbReference type="PANTHER" id="PTHR10652:SF0">
    <property type="entry name" value="ADENYLYL CYCLASE-ASSOCIATED PROTEIN"/>
    <property type="match status" value="1"/>
</dbReference>
<dbReference type="InterPro" id="IPR016098">
    <property type="entry name" value="CAP/MinC_C"/>
</dbReference>
<proteinExistence type="inferred from homology"/>
<dbReference type="InterPro" id="IPR001837">
    <property type="entry name" value="Adenylate_cyclase-assoc_CAP"/>
</dbReference>
<dbReference type="GO" id="GO:0008179">
    <property type="term" value="F:adenylate cyclase binding"/>
    <property type="evidence" value="ECO:0007669"/>
    <property type="project" value="TreeGrafter"/>
</dbReference>
<dbReference type="Gene3D" id="2.160.20.70">
    <property type="match status" value="1"/>
</dbReference>
<dbReference type="InterPro" id="IPR013912">
    <property type="entry name" value="Adenylate_cyclase-assoc_CAP_C"/>
</dbReference>
<dbReference type="PANTHER" id="PTHR10652">
    <property type="entry name" value="ADENYLYL CYCLASE-ASSOCIATED PROTEIN"/>
    <property type="match status" value="1"/>
</dbReference>
<comment type="similarity">
    <text evidence="1 4">Belongs to the CAP family.</text>
</comment>
<dbReference type="Pfam" id="PF08603">
    <property type="entry name" value="CAP_C"/>
    <property type="match status" value="1"/>
</dbReference>
<dbReference type="GO" id="GO:0003779">
    <property type="term" value="F:actin binding"/>
    <property type="evidence" value="ECO:0007669"/>
    <property type="project" value="InterPro"/>
</dbReference>
<evidence type="ECO:0000256" key="3">
    <source>
        <dbReference type="ARBA" id="ARBA00072052"/>
    </source>
</evidence>
<evidence type="ECO:0000259" key="7">
    <source>
        <dbReference type="PROSITE" id="PS51329"/>
    </source>
</evidence>
<accession>A0A8H6EU91</accession>
<feature type="compositionally biased region" description="Polar residues" evidence="5">
    <location>
        <begin position="366"/>
        <end position="375"/>
    </location>
</feature>
<dbReference type="InterPro" id="IPR036223">
    <property type="entry name" value="CAP_C_sf"/>
</dbReference>
<evidence type="ECO:0000313" key="9">
    <source>
        <dbReference type="Proteomes" id="UP000568158"/>
    </source>
</evidence>
<dbReference type="PROSITE" id="PS01089">
    <property type="entry name" value="CAP_2"/>
    <property type="match status" value="1"/>
</dbReference>
<feature type="domain" description="C-CAP/cofactor C-like" evidence="7">
    <location>
        <begin position="377"/>
        <end position="513"/>
    </location>
</feature>
<sequence>MPLFSVWCLSILASNCLFHTNSVLNFRLEAATSRLEDVTIFQENAVKAQEETAGTSGSKVESKAKAEDDVIKAPKAKEQLEKSKAIQAYEDFIEEYVVPFVDISKKLDPVIEKQAQLFKKAIDEEKTFLWAASLSKKVSSTDPVFAEILKPINDIISQVVQVKDSTRDPKISNNLSTVAEGVPVLGWICVETPVSYIPDFKDSAQFWGNRIMKEFRGKNEDQVSWVKAFLGIFDALKAFVKEYETTGPSWKVDGGDIKQNLQKLSPEKVSQDASKPNAGAAAPPPPPPPPPASVFVAGDSDNKTQKSNETTKTGMNAVFSELNQGEDITKNLRKVEKSQMTHKNPALRASGNIQVHKPVPPKKPRNLSQRQTRTSKPPRKELVDNKWMVQNVVETAGGQPLTLEVTMDQSVFISDCEAIVVQIKGKVNAVTINSCKKVGVILDSGISAVDIIKSEHIEVQIEKHIPTISADQTDTLTIYLSKSSLDTEIYTSSTTSLNIEIEQGDDMKELAAPEQFKHTIDVKNGKLISVPVEHSS</sequence>
<dbReference type="GO" id="GO:0019933">
    <property type="term" value="P:cAMP-mediated signaling"/>
    <property type="evidence" value="ECO:0007669"/>
    <property type="project" value="TreeGrafter"/>
</dbReference>
<dbReference type="SMART" id="SM00673">
    <property type="entry name" value="CARP"/>
    <property type="match status" value="2"/>
</dbReference>
<protein>
    <recommendedName>
        <fullName evidence="3 4">Adenylyl cyclase-associated protein</fullName>
    </recommendedName>
</protein>
<dbReference type="InterPro" id="IPR006599">
    <property type="entry name" value="CARP_motif"/>
</dbReference>
<comment type="caution">
    <text evidence="8">The sequence shown here is derived from an EMBL/GenBank/DDBJ whole genome shotgun (WGS) entry which is preliminary data.</text>
</comment>
<feature type="region of interest" description="Disordered" evidence="5">
    <location>
        <begin position="336"/>
        <end position="378"/>
    </location>
</feature>
<dbReference type="GO" id="GO:0005737">
    <property type="term" value="C:cytoplasm"/>
    <property type="evidence" value="ECO:0007669"/>
    <property type="project" value="TreeGrafter"/>
</dbReference>
<dbReference type="EMBL" id="JABCYN010000026">
    <property type="protein sequence ID" value="KAF6010555.1"/>
    <property type="molecule type" value="Genomic_DNA"/>
</dbReference>
<evidence type="ECO:0000313" key="8">
    <source>
        <dbReference type="EMBL" id="KAF6010555.1"/>
    </source>
</evidence>
<dbReference type="FunFam" id="1.25.40.330:FF:000001">
    <property type="entry name" value="Adenylyl cyclase-associated protein"/>
    <property type="match status" value="1"/>
</dbReference>
<gene>
    <name evidence="8" type="ORF">HII12_002796</name>
</gene>
<evidence type="ECO:0000256" key="6">
    <source>
        <dbReference type="SAM" id="SignalP"/>
    </source>
</evidence>
<feature type="region of interest" description="Disordered" evidence="5">
    <location>
        <begin position="265"/>
        <end position="316"/>
    </location>
</feature>
<evidence type="ECO:0000256" key="2">
    <source>
        <dbReference type="ARBA" id="ARBA00054756"/>
    </source>
</evidence>
<dbReference type="SUPFAM" id="SSF101278">
    <property type="entry name" value="N-terminal domain of adenylylcyclase associated protein, CAP"/>
    <property type="match status" value="1"/>
</dbReference>
<dbReference type="InterPro" id="IPR013992">
    <property type="entry name" value="Adenylate_cyclase-assoc_CAP_N"/>
</dbReference>
<dbReference type="SUPFAM" id="SSF69340">
    <property type="entry name" value="C-terminal domain of adenylylcyclase associated protein"/>
    <property type="match status" value="1"/>
</dbReference>
<reference evidence="8 9" key="1">
    <citation type="journal article" date="2020" name="Appl. Microbiol. Biotechnol.">
        <title>Targeted gene deletion in Brettanomyces bruxellensis with an expression-free CRISPR-Cas9 system.</title>
        <authorList>
            <person name="Varela C."/>
            <person name="Bartel C."/>
            <person name="Onetto C."/>
            <person name="Borneman A."/>
        </authorList>
    </citation>
    <scope>NUCLEOTIDE SEQUENCE [LARGE SCALE GENOMIC DNA]</scope>
    <source>
        <strain evidence="8 9">AWRI1613</strain>
    </source>
</reference>
<organism evidence="8 9">
    <name type="scientific">Dekkera bruxellensis</name>
    <name type="common">Brettanomyces custersii</name>
    <dbReference type="NCBI Taxonomy" id="5007"/>
    <lineage>
        <taxon>Eukaryota</taxon>
        <taxon>Fungi</taxon>
        <taxon>Dikarya</taxon>
        <taxon>Ascomycota</taxon>
        <taxon>Saccharomycotina</taxon>
        <taxon>Pichiomycetes</taxon>
        <taxon>Pichiales</taxon>
        <taxon>Pichiaceae</taxon>
        <taxon>Brettanomyces</taxon>
    </lineage>
</organism>
<feature type="compositionally biased region" description="Pro residues" evidence="5">
    <location>
        <begin position="282"/>
        <end position="292"/>
    </location>
</feature>
<comment type="function">
    <text evidence="2">The N-terminal domain binds to adenylyl cyclase, thereby enabling adenylyl cyclase to be activated by upstream regulatory signals, such as Ras. The C-terminal domain is required for normal cellular morphology and growth control.</text>
</comment>
<dbReference type="AlphaFoldDB" id="A0A8H6EU91"/>
<evidence type="ECO:0000256" key="5">
    <source>
        <dbReference type="SAM" id="MobiDB-lite"/>
    </source>
</evidence>
<dbReference type="InterPro" id="IPR053950">
    <property type="entry name" value="CAP_N"/>
</dbReference>
<dbReference type="InterPro" id="IPR028417">
    <property type="entry name" value="CAP_CS_C"/>
</dbReference>
<dbReference type="Proteomes" id="UP000568158">
    <property type="component" value="Unassembled WGS sequence"/>
</dbReference>
<dbReference type="GO" id="GO:0007015">
    <property type="term" value="P:actin filament organization"/>
    <property type="evidence" value="ECO:0007669"/>
    <property type="project" value="TreeGrafter"/>
</dbReference>
<dbReference type="InterPro" id="IPR036222">
    <property type="entry name" value="CAP_N_sf"/>
</dbReference>
<dbReference type="InterPro" id="IPR017901">
    <property type="entry name" value="C-CAP_CF_C-like"/>
</dbReference>
<feature type="chain" id="PRO_5034082872" description="Adenylyl cyclase-associated protein" evidence="6">
    <location>
        <begin position="19"/>
        <end position="536"/>
    </location>
</feature>
<name>A0A8H6EU91_DEKBR</name>
<dbReference type="Pfam" id="PF01213">
    <property type="entry name" value="CAP_N-CM"/>
    <property type="match status" value="1"/>
</dbReference>
<dbReference type="PROSITE" id="PS51329">
    <property type="entry name" value="C_CAP_COFACTOR_C"/>
    <property type="match status" value="1"/>
</dbReference>
<feature type="signal peptide" evidence="6">
    <location>
        <begin position="1"/>
        <end position="18"/>
    </location>
</feature>